<organism evidence="1 2">
    <name type="scientific">Candidatus Pedobacter colombiensis</name>
    <dbReference type="NCBI Taxonomy" id="3121371"/>
    <lineage>
        <taxon>Bacteria</taxon>
        <taxon>Pseudomonadati</taxon>
        <taxon>Bacteroidota</taxon>
        <taxon>Sphingobacteriia</taxon>
        <taxon>Sphingobacteriales</taxon>
        <taxon>Sphingobacteriaceae</taxon>
        <taxon>Pedobacter</taxon>
    </lineage>
</organism>
<reference evidence="1" key="1">
    <citation type="submission" date="2023-03" db="EMBL/GenBank/DDBJ databases">
        <title>Andean soil-derived lignocellulolytic bacterial consortium as a source of novel taxa and putative plastic-active enzymes.</title>
        <authorList>
            <person name="Diaz-Garcia L."/>
            <person name="Chuvochina M."/>
            <person name="Feuerriegel G."/>
            <person name="Bunk B."/>
            <person name="Sproer C."/>
            <person name="Streit W.R."/>
            <person name="Rodriguez L.M."/>
            <person name="Overmann J."/>
            <person name="Jimenez D.J."/>
        </authorList>
    </citation>
    <scope>NUCLEOTIDE SEQUENCE</scope>
    <source>
        <strain evidence="1">MAG 3858</strain>
    </source>
</reference>
<protein>
    <submittedName>
        <fullName evidence="1">Uncharacterized protein</fullName>
    </submittedName>
</protein>
<evidence type="ECO:0000313" key="2">
    <source>
        <dbReference type="Proteomes" id="UP001214530"/>
    </source>
</evidence>
<dbReference type="AlphaFoldDB" id="A0AAJ6BAV1"/>
<dbReference type="EMBL" id="CP119313">
    <property type="protein sequence ID" value="WEK21648.1"/>
    <property type="molecule type" value="Genomic_DNA"/>
</dbReference>
<proteinExistence type="predicted"/>
<name>A0AAJ6BAV1_9SPHI</name>
<dbReference type="Proteomes" id="UP001214530">
    <property type="component" value="Chromosome"/>
</dbReference>
<sequence length="155" mass="17895">MKRSNRPTNQVIIKANTNSDWDCVDFAIIHLAASWRTLMSERLLTAQSFVKDTTFHNLNYWDVPSGYYLNTEKKLYTETILYPGKDWTFITLEPGEEESFAVPKNSLEAHQLCITPHLDANFKAFSTHTNEEYWTESFYIPHMLATIASTAFDSS</sequence>
<gene>
    <name evidence="1" type="ORF">P0Y49_10920</name>
</gene>
<evidence type="ECO:0000313" key="1">
    <source>
        <dbReference type="EMBL" id="WEK21648.1"/>
    </source>
</evidence>
<accession>A0AAJ6BAV1</accession>